<evidence type="ECO:0000256" key="4">
    <source>
        <dbReference type="ARBA" id="ARBA00038493"/>
    </source>
</evidence>
<feature type="domain" description="DJ-1/PfpI" evidence="6">
    <location>
        <begin position="177"/>
        <end position="311"/>
    </location>
</feature>
<dbReference type="EMBL" id="CVQH01020862">
    <property type="protein sequence ID" value="CRK28757.1"/>
    <property type="molecule type" value="Genomic_DNA"/>
</dbReference>
<dbReference type="PANTHER" id="PTHR48094:SF11">
    <property type="entry name" value="GLUTATHIONE-INDEPENDENT GLYOXALASE HSP31-RELATED"/>
    <property type="match status" value="1"/>
</dbReference>
<comment type="catalytic activity">
    <reaction evidence="5">
        <text>methylglyoxal + H2O = (R)-lactate + H(+)</text>
        <dbReference type="Rhea" id="RHEA:27754"/>
        <dbReference type="ChEBI" id="CHEBI:15377"/>
        <dbReference type="ChEBI" id="CHEBI:15378"/>
        <dbReference type="ChEBI" id="CHEBI:16004"/>
        <dbReference type="ChEBI" id="CHEBI:17158"/>
        <dbReference type="EC" id="4.2.1.130"/>
    </reaction>
</comment>
<sequence>MAGERAGPCRDTCRRSIRSSIRRRTKPKDPCLPTYKFECPSSFYFGQRSLVKLRYPSIPATSRTSLTVNQPNIHTESNLLYTMASTTKPKVLVILTSVDTIPKSGKTIGWYLPELAHPWEVLRNRAELTYASPKGGVAPLDPISVDLFSSDPVCKDFLDNHKAIWENTQKLSTFAGRASEFDAVFYPGGHGPMFDLAFDEDSIALIKDFDAQGKVISAVCHGPAAFVNAKDAAGEPLLKGKTVTAFTNEGEDMFKYTEEMNFSLEDKLNEVSGGKFVKSEEGPMGEKVVVDGRIITGQNPASSKGVGEEIAKALGVF</sequence>
<protein>
    <recommendedName>
        <fullName evidence="1">D-lactate dehydratase</fullName>
        <ecNumber evidence="1">4.2.1.130</ecNumber>
    </recommendedName>
</protein>
<dbReference type="GO" id="GO:0005737">
    <property type="term" value="C:cytoplasm"/>
    <property type="evidence" value="ECO:0007669"/>
    <property type="project" value="TreeGrafter"/>
</dbReference>
<dbReference type="InterPro" id="IPR050325">
    <property type="entry name" value="Prot/Nucl_acid_deglycase"/>
</dbReference>
<evidence type="ECO:0000259" key="6">
    <source>
        <dbReference type="Pfam" id="PF01965"/>
    </source>
</evidence>
<dbReference type="Pfam" id="PF01965">
    <property type="entry name" value="DJ-1_PfpI"/>
    <property type="match status" value="1"/>
</dbReference>
<keyword evidence="3" id="KW-0456">Lyase</keyword>
<name>A0A0G4M3B6_VERLO</name>
<evidence type="ECO:0000256" key="5">
    <source>
        <dbReference type="ARBA" id="ARBA00048082"/>
    </source>
</evidence>
<comment type="similarity">
    <text evidence="4">Belongs to the peptidase C56 family. HSP31-like subfamily.</text>
</comment>
<dbReference type="InterPro" id="IPR029062">
    <property type="entry name" value="Class_I_gatase-like"/>
</dbReference>
<dbReference type="AlphaFoldDB" id="A0A0G4M3B6"/>
<reference evidence="7 8" key="1">
    <citation type="submission" date="2015-05" db="EMBL/GenBank/DDBJ databases">
        <authorList>
            <person name="Wang D.B."/>
            <person name="Wang M."/>
        </authorList>
    </citation>
    <scope>NUCLEOTIDE SEQUENCE [LARGE SCALE GENOMIC DNA]</scope>
    <source>
        <strain evidence="7">VL1</strain>
    </source>
</reference>
<dbReference type="Proteomes" id="UP000044602">
    <property type="component" value="Unassembled WGS sequence"/>
</dbReference>
<evidence type="ECO:0000256" key="1">
    <source>
        <dbReference type="ARBA" id="ARBA00013134"/>
    </source>
</evidence>
<proteinExistence type="inferred from homology"/>
<evidence type="ECO:0000256" key="3">
    <source>
        <dbReference type="ARBA" id="ARBA00023239"/>
    </source>
</evidence>
<dbReference type="EC" id="4.2.1.130" evidence="1"/>
<dbReference type="InterPro" id="IPR002818">
    <property type="entry name" value="DJ-1/PfpI"/>
</dbReference>
<dbReference type="GO" id="GO:0019172">
    <property type="term" value="F:glyoxalase III activity"/>
    <property type="evidence" value="ECO:0007669"/>
    <property type="project" value="UniProtKB-EC"/>
</dbReference>
<keyword evidence="2" id="KW-0346">Stress response</keyword>
<evidence type="ECO:0000313" key="8">
    <source>
        <dbReference type="Proteomes" id="UP000044602"/>
    </source>
</evidence>
<evidence type="ECO:0000256" key="2">
    <source>
        <dbReference type="ARBA" id="ARBA00023016"/>
    </source>
</evidence>
<dbReference type="STRING" id="100787.A0A0G4M3B6"/>
<dbReference type="PANTHER" id="PTHR48094">
    <property type="entry name" value="PROTEIN/NUCLEIC ACID DEGLYCASE DJ-1-RELATED"/>
    <property type="match status" value="1"/>
</dbReference>
<keyword evidence="8" id="KW-1185">Reference proteome</keyword>
<dbReference type="Gene3D" id="3.40.50.880">
    <property type="match status" value="1"/>
</dbReference>
<accession>A0A0G4M3B6</accession>
<evidence type="ECO:0000313" key="7">
    <source>
        <dbReference type="EMBL" id="CRK28757.1"/>
    </source>
</evidence>
<dbReference type="GO" id="GO:0019243">
    <property type="term" value="P:methylglyoxal catabolic process to D-lactate via S-lactoyl-glutathione"/>
    <property type="evidence" value="ECO:0007669"/>
    <property type="project" value="TreeGrafter"/>
</dbReference>
<gene>
    <name evidence="7" type="ORF">BN1708_004740</name>
</gene>
<organism evidence="7 8">
    <name type="scientific">Verticillium longisporum</name>
    <name type="common">Verticillium dahliae var. longisporum</name>
    <dbReference type="NCBI Taxonomy" id="100787"/>
    <lineage>
        <taxon>Eukaryota</taxon>
        <taxon>Fungi</taxon>
        <taxon>Dikarya</taxon>
        <taxon>Ascomycota</taxon>
        <taxon>Pezizomycotina</taxon>
        <taxon>Sordariomycetes</taxon>
        <taxon>Hypocreomycetidae</taxon>
        <taxon>Glomerellales</taxon>
        <taxon>Plectosphaerellaceae</taxon>
        <taxon>Verticillium</taxon>
    </lineage>
</organism>
<dbReference type="SUPFAM" id="SSF52317">
    <property type="entry name" value="Class I glutamine amidotransferase-like"/>
    <property type="match status" value="1"/>
</dbReference>
<dbReference type="CDD" id="cd03141">
    <property type="entry name" value="GATase1_Hsp31_like"/>
    <property type="match status" value="1"/>
</dbReference>